<dbReference type="PROSITE" id="PS50157">
    <property type="entry name" value="ZINC_FINGER_C2H2_2"/>
    <property type="match status" value="1"/>
</dbReference>
<feature type="region of interest" description="Disordered" evidence="2">
    <location>
        <begin position="1"/>
        <end position="41"/>
    </location>
</feature>
<protein>
    <recommendedName>
        <fullName evidence="3">C2H2-type domain-containing protein</fullName>
    </recommendedName>
</protein>
<dbReference type="InterPro" id="IPR013087">
    <property type="entry name" value="Znf_C2H2_type"/>
</dbReference>
<sequence>MSPMRPRSSSASSTSPVAGKKEKTATKPAGGGARDPPKGRSSSFACRVCGKRFPSQQAMAGHEDHCRRHEDHVREAAAATAAAVVVVATATASGGCSNRATCGALLASYTCATQLLAAAAVADWSQVAAGIPLSKEQLVVAVAIVLADDGQGQAAEVFLLDLAAEELNLGPSMNNEATSIPKALPALSGQFIVDGATGLADDLGRVEAEGLAYVEGLEEVEEVDGCSSRGSANLCPVGRWTSDARLHDAPRIIRLHFCRIRSRADIISSRDPAILSRSFSHSEVVSEYSSSAISPYENKCYNDYRLRWVTGADCIGYSVSTSAISGIYGSSIVTRHTRVYAMYHRMYNAYIRRSYGGSGRTIVCPASGSPISMDTSRSVIAISPHGRWKVCPSGMSKWYIAQTHVRLVTIEDPDIPEIANVDTLYPMQSAPVTHLTGDIVEELYSDTTSLWEKLRDNIAGSLEEMMSALDRMRQKCKRIMRGHSTGMHQKSTVPQDTGLRTPYRNNRLPLLGLPHRQDPQLPHVLDVGKACGTVYDKPIGQCRCTLS</sequence>
<dbReference type="Pfam" id="PF13912">
    <property type="entry name" value="zf-C2H2_6"/>
    <property type="match status" value="1"/>
</dbReference>
<evidence type="ECO:0000256" key="1">
    <source>
        <dbReference type="PROSITE-ProRule" id="PRU00042"/>
    </source>
</evidence>
<gene>
    <name evidence="4" type="ORF">OSJNBb0042K08.7</name>
</gene>
<name>A0A5S6RBN4_ORYSJ</name>
<evidence type="ECO:0000313" key="4">
    <source>
        <dbReference type="EMBL" id="AAL77141.1"/>
    </source>
</evidence>
<dbReference type="Proteomes" id="UP000000763">
    <property type="component" value="Chromosome 10"/>
</dbReference>
<keyword evidence="1" id="KW-0863">Zinc-finger</keyword>
<proteinExistence type="predicted"/>
<evidence type="ECO:0000259" key="3">
    <source>
        <dbReference type="PROSITE" id="PS50157"/>
    </source>
</evidence>
<evidence type="ECO:0000256" key="2">
    <source>
        <dbReference type="SAM" id="MobiDB-lite"/>
    </source>
</evidence>
<keyword evidence="1" id="KW-0479">Metal-binding</keyword>
<dbReference type="AlphaFoldDB" id="A0A5S6RBN4"/>
<keyword evidence="1" id="KW-0862">Zinc</keyword>
<organism evidence="4 5">
    <name type="scientific">Oryza sativa subsp. japonica</name>
    <name type="common">Rice</name>
    <dbReference type="NCBI Taxonomy" id="39947"/>
    <lineage>
        <taxon>Eukaryota</taxon>
        <taxon>Viridiplantae</taxon>
        <taxon>Streptophyta</taxon>
        <taxon>Embryophyta</taxon>
        <taxon>Tracheophyta</taxon>
        <taxon>Spermatophyta</taxon>
        <taxon>Magnoliopsida</taxon>
        <taxon>Liliopsida</taxon>
        <taxon>Poales</taxon>
        <taxon>Poaceae</taxon>
        <taxon>BOP clade</taxon>
        <taxon>Oryzoideae</taxon>
        <taxon>Oryzeae</taxon>
        <taxon>Oryzinae</taxon>
        <taxon>Oryza</taxon>
        <taxon>Oryza sativa</taxon>
    </lineage>
</organism>
<feature type="domain" description="C2H2-type" evidence="3">
    <location>
        <begin position="44"/>
        <end position="77"/>
    </location>
</feature>
<dbReference type="EMBL" id="AC097447">
    <property type="protein sequence ID" value="AAL77141.1"/>
    <property type="molecule type" value="Genomic_DNA"/>
</dbReference>
<reference evidence="5" key="2">
    <citation type="journal article" date="2008" name="Nucleic Acids Res.">
        <title>The rice annotation project database (RAP-DB): 2008 update.</title>
        <authorList>
            <consortium name="The rice annotation project (RAP)"/>
        </authorList>
    </citation>
    <scope>GENOME REANNOTATION</scope>
    <source>
        <strain evidence="5">cv. Nipponbare</strain>
    </source>
</reference>
<dbReference type="GO" id="GO:0008270">
    <property type="term" value="F:zinc ion binding"/>
    <property type="evidence" value="ECO:0007669"/>
    <property type="project" value="UniProtKB-KW"/>
</dbReference>
<feature type="compositionally biased region" description="Low complexity" evidence="2">
    <location>
        <begin position="1"/>
        <end position="16"/>
    </location>
</feature>
<accession>A0A5S6RBN4</accession>
<reference evidence="5" key="1">
    <citation type="journal article" date="2005" name="Nature">
        <title>The map-based sequence of the rice genome.</title>
        <authorList>
            <consortium name="International rice genome sequencing project (IRGSP)"/>
            <person name="Matsumoto T."/>
            <person name="Wu J."/>
            <person name="Kanamori H."/>
            <person name="Katayose Y."/>
            <person name="Fujisawa M."/>
            <person name="Namiki N."/>
            <person name="Mizuno H."/>
            <person name="Yamamoto K."/>
            <person name="Antonio B.A."/>
            <person name="Baba T."/>
            <person name="Sakata K."/>
            <person name="Nagamura Y."/>
            <person name="Aoki H."/>
            <person name="Arikawa K."/>
            <person name="Arita K."/>
            <person name="Bito T."/>
            <person name="Chiden Y."/>
            <person name="Fujitsuka N."/>
            <person name="Fukunaka R."/>
            <person name="Hamada M."/>
            <person name="Harada C."/>
            <person name="Hayashi A."/>
            <person name="Hijishita S."/>
            <person name="Honda M."/>
            <person name="Hosokawa S."/>
            <person name="Ichikawa Y."/>
            <person name="Idonuma A."/>
            <person name="Iijima M."/>
            <person name="Ikeda M."/>
            <person name="Ikeno M."/>
            <person name="Ito K."/>
            <person name="Ito S."/>
            <person name="Ito T."/>
            <person name="Ito Y."/>
            <person name="Ito Y."/>
            <person name="Iwabuchi A."/>
            <person name="Kamiya K."/>
            <person name="Karasawa W."/>
            <person name="Kurita K."/>
            <person name="Katagiri S."/>
            <person name="Kikuta A."/>
            <person name="Kobayashi H."/>
            <person name="Kobayashi N."/>
            <person name="Machita K."/>
            <person name="Maehara T."/>
            <person name="Masukawa M."/>
            <person name="Mizubayashi T."/>
            <person name="Mukai Y."/>
            <person name="Nagasaki H."/>
            <person name="Nagata Y."/>
            <person name="Naito S."/>
            <person name="Nakashima M."/>
            <person name="Nakama Y."/>
            <person name="Nakamichi Y."/>
            <person name="Nakamura M."/>
            <person name="Meguro A."/>
            <person name="Negishi M."/>
            <person name="Ohta I."/>
            <person name="Ohta T."/>
            <person name="Okamoto M."/>
            <person name="Ono N."/>
            <person name="Saji S."/>
            <person name="Sakaguchi M."/>
            <person name="Sakai K."/>
            <person name="Shibata M."/>
            <person name="Shimokawa T."/>
            <person name="Song J."/>
            <person name="Takazaki Y."/>
            <person name="Terasawa K."/>
            <person name="Tsugane M."/>
            <person name="Tsuji K."/>
            <person name="Ueda S."/>
            <person name="Waki K."/>
            <person name="Yamagata H."/>
            <person name="Yamamoto M."/>
            <person name="Yamamoto S."/>
            <person name="Yamane H."/>
            <person name="Yoshiki S."/>
            <person name="Yoshihara R."/>
            <person name="Yukawa K."/>
            <person name="Zhong H."/>
            <person name="Yano M."/>
            <person name="Yuan Q."/>
            <person name="Ouyang S."/>
            <person name="Liu J."/>
            <person name="Jones K.M."/>
            <person name="Gansberger K."/>
            <person name="Moffat K."/>
            <person name="Hill J."/>
            <person name="Bera J."/>
            <person name="Fadrosh D."/>
            <person name="Jin S."/>
            <person name="Johri S."/>
            <person name="Kim M."/>
            <person name="Overton L."/>
            <person name="Reardon M."/>
            <person name="Tsitrin T."/>
            <person name="Vuong H."/>
            <person name="Weaver B."/>
            <person name="Ciecko A."/>
            <person name="Tallon L."/>
            <person name="Jackson J."/>
            <person name="Pai G."/>
            <person name="Aken S.V."/>
            <person name="Utterback T."/>
            <person name="Reidmuller S."/>
            <person name="Feldblyum T."/>
            <person name="Hsiao J."/>
            <person name="Zismann V."/>
            <person name="Iobst S."/>
            <person name="de Vazeille A.R."/>
            <person name="Buell C.R."/>
            <person name="Ying K."/>
            <person name="Li Y."/>
            <person name="Lu T."/>
            <person name="Huang Y."/>
            <person name="Zhao Q."/>
            <person name="Feng Q."/>
            <person name="Zhang L."/>
            <person name="Zhu J."/>
            <person name="Weng Q."/>
            <person name="Mu J."/>
            <person name="Lu Y."/>
            <person name="Fan D."/>
            <person name="Liu Y."/>
            <person name="Guan J."/>
            <person name="Zhang Y."/>
            <person name="Yu S."/>
            <person name="Liu X."/>
            <person name="Zhang Y."/>
            <person name="Hong G."/>
            <person name="Han B."/>
            <person name="Choisne N."/>
            <person name="Demange N."/>
            <person name="Orjeda G."/>
            <person name="Samain S."/>
            <person name="Cattolico L."/>
            <person name="Pelletier E."/>
            <person name="Couloux A."/>
            <person name="Segurens B."/>
            <person name="Wincker P."/>
            <person name="D'Hont A."/>
            <person name="Scarpelli C."/>
            <person name="Weissenbach J."/>
            <person name="Salanoubat M."/>
            <person name="Quetier F."/>
            <person name="Yu Y."/>
            <person name="Kim H.R."/>
            <person name="Rambo T."/>
            <person name="Currie J."/>
            <person name="Collura K."/>
            <person name="Luo M."/>
            <person name="Yang T."/>
            <person name="Ammiraju J.S.S."/>
            <person name="Engler F."/>
            <person name="Soderlund C."/>
            <person name="Wing R.A."/>
            <person name="Palmer L.E."/>
            <person name="de la Bastide M."/>
            <person name="Spiegel L."/>
            <person name="Nascimento L."/>
            <person name="Zutavern T."/>
            <person name="O'Shaughnessy A."/>
            <person name="Dike S."/>
            <person name="Dedhia N."/>
            <person name="Preston R."/>
            <person name="Balija V."/>
            <person name="McCombie W.R."/>
            <person name="Chow T."/>
            <person name="Chen H."/>
            <person name="Chung M."/>
            <person name="Chen C."/>
            <person name="Shaw J."/>
            <person name="Wu H."/>
            <person name="Hsiao K."/>
            <person name="Chao Y."/>
            <person name="Chu M."/>
            <person name="Cheng C."/>
            <person name="Hour A."/>
            <person name="Lee P."/>
            <person name="Lin S."/>
            <person name="Lin Y."/>
            <person name="Liou J."/>
            <person name="Liu S."/>
            <person name="Hsing Y."/>
            <person name="Raghuvanshi S."/>
            <person name="Mohanty A."/>
            <person name="Bharti A.K."/>
            <person name="Gaur A."/>
            <person name="Gupta V."/>
            <person name="Kumar D."/>
            <person name="Ravi V."/>
            <person name="Vij S."/>
            <person name="Kapur A."/>
            <person name="Khurana P."/>
            <person name="Khurana P."/>
            <person name="Khurana J.P."/>
            <person name="Tyagi A.K."/>
            <person name="Gaikwad K."/>
            <person name="Singh A."/>
            <person name="Dalal V."/>
            <person name="Srivastava S."/>
            <person name="Dixit A."/>
            <person name="Pal A.K."/>
            <person name="Ghazi I.A."/>
            <person name="Yadav M."/>
            <person name="Pandit A."/>
            <person name="Bhargava A."/>
            <person name="Sureshbabu K."/>
            <person name="Batra K."/>
            <person name="Sharma T.R."/>
            <person name="Mohapatra T."/>
            <person name="Singh N.K."/>
            <person name="Messing J."/>
            <person name="Nelson A.B."/>
            <person name="Fuks G."/>
            <person name="Kavchok S."/>
            <person name="Keizer G."/>
            <person name="Linton E."/>
            <person name="Llaca V."/>
            <person name="Song R."/>
            <person name="Tanyolac B."/>
            <person name="Young S."/>
            <person name="Ho-Il K."/>
            <person name="Hahn J.H."/>
            <person name="Sangsakoo G."/>
            <person name="Vanavichit A."/>
            <person name="de Mattos Luiz.A.T."/>
            <person name="Zimmer P.D."/>
            <person name="Malone G."/>
            <person name="Dellagostin O."/>
            <person name="de Oliveira A.C."/>
            <person name="Bevan M."/>
            <person name="Bancroft I."/>
            <person name="Minx P."/>
            <person name="Cordum H."/>
            <person name="Wilson R."/>
            <person name="Cheng Z."/>
            <person name="Jin W."/>
            <person name="Jiang J."/>
            <person name="Leong S.A."/>
            <person name="Iwama H."/>
            <person name="Gojobori T."/>
            <person name="Itoh T."/>
            <person name="Niimura Y."/>
            <person name="Fujii Y."/>
            <person name="Habara T."/>
            <person name="Sakai H."/>
            <person name="Sato Y."/>
            <person name="Wilson G."/>
            <person name="Kumar K."/>
            <person name="McCouch S."/>
            <person name="Juretic N."/>
            <person name="Hoen D."/>
            <person name="Wright S."/>
            <person name="Bruskiewich R."/>
            <person name="Bureau T."/>
            <person name="Miyao A."/>
            <person name="Hirochika H."/>
            <person name="Nishikawa T."/>
            <person name="Kadowaki K."/>
            <person name="Sugiura M."/>
            <person name="Burr B."/>
            <person name="Sasaki T."/>
        </authorList>
    </citation>
    <scope>NUCLEOTIDE SEQUENCE [LARGE SCALE GENOMIC DNA]</scope>
    <source>
        <strain evidence="5">cv. Nipponbare</strain>
    </source>
</reference>
<evidence type="ECO:0000313" key="5">
    <source>
        <dbReference type="Proteomes" id="UP000000763"/>
    </source>
</evidence>